<dbReference type="EMBL" id="WNTK01000001">
    <property type="protein sequence ID" value="KAG9494491.1"/>
    <property type="molecule type" value="Genomic_DNA"/>
</dbReference>
<organism evidence="10 11">
    <name type="scientific">Eleutherodactylus coqui</name>
    <name type="common">Puerto Rican coqui</name>
    <dbReference type="NCBI Taxonomy" id="57060"/>
    <lineage>
        <taxon>Eukaryota</taxon>
        <taxon>Metazoa</taxon>
        <taxon>Chordata</taxon>
        <taxon>Craniata</taxon>
        <taxon>Vertebrata</taxon>
        <taxon>Euteleostomi</taxon>
        <taxon>Amphibia</taxon>
        <taxon>Batrachia</taxon>
        <taxon>Anura</taxon>
        <taxon>Neobatrachia</taxon>
        <taxon>Hyloidea</taxon>
        <taxon>Eleutherodactylidae</taxon>
        <taxon>Eleutherodactylinae</taxon>
        <taxon>Eleutherodactylus</taxon>
        <taxon>Eleutherodactylus</taxon>
    </lineage>
</organism>
<evidence type="ECO:0000256" key="5">
    <source>
        <dbReference type="ARBA" id="ARBA00022968"/>
    </source>
</evidence>
<protein>
    <recommendedName>
        <fullName evidence="12">Galactose-3-O-sulfotransferase 2</fullName>
    </recommendedName>
</protein>
<name>A0A8J6FVW7_ELECQ</name>
<keyword evidence="7" id="KW-0333">Golgi apparatus</keyword>
<dbReference type="PANTHER" id="PTHR14647">
    <property type="entry name" value="GALACTOSE-3-O-SULFOTRANSFERASE"/>
    <property type="match status" value="1"/>
</dbReference>
<gene>
    <name evidence="10" type="ORF">GDO78_002028</name>
</gene>
<dbReference type="InterPro" id="IPR009729">
    <property type="entry name" value="Gal-3-0_sulfotransfrase"/>
</dbReference>
<dbReference type="GO" id="GO:0001733">
    <property type="term" value="F:galactosylceramide sulfotransferase activity"/>
    <property type="evidence" value="ECO:0007669"/>
    <property type="project" value="InterPro"/>
</dbReference>
<sequence length="365" mass="43432">MKNAKNVSVIQKLLEDHESPSKVEIIEDKSCRPHTHIFFLKTHKTASSTIMNILFRFGESQNLTFALPIHNVSQFFYPNDFKAYFVQDFAMKNWRHFDIMCHHMRFQLTEVEKIMPNDTFYFTIMRNPVSLMESSFSYYKSLEVFAKASSLEEYLNNSYKYYTRKTGNRHYGKNLIAFDLGLDQNEPETPKHFKLTQNAVETMFNLVLITEYFDESLILLKDALCWSFDDILSFPLNNRNATSRKILSEMTQEKIKTWNQLDWQLYVYFNKSFWEKVDMFGQDRMQREVQELRRRRIAQSEICLQGQVDPKKVNDTLLKPFQAGLSRILGYNLKPGLNKTERLLCYRMVTPELQYSKLLYNKQNQ</sequence>
<evidence type="ECO:0000256" key="3">
    <source>
        <dbReference type="ARBA" id="ARBA00022679"/>
    </source>
</evidence>
<dbReference type="InterPro" id="IPR027417">
    <property type="entry name" value="P-loop_NTPase"/>
</dbReference>
<dbReference type="AlphaFoldDB" id="A0A8J6FVW7"/>
<keyword evidence="5" id="KW-0735">Signal-anchor</keyword>
<evidence type="ECO:0000256" key="8">
    <source>
        <dbReference type="ARBA" id="ARBA00023136"/>
    </source>
</evidence>
<dbReference type="GO" id="GO:0000139">
    <property type="term" value="C:Golgi membrane"/>
    <property type="evidence" value="ECO:0007669"/>
    <property type="project" value="UniProtKB-SubCell"/>
</dbReference>
<evidence type="ECO:0000256" key="7">
    <source>
        <dbReference type="ARBA" id="ARBA00023034"/>
    </source>
</evidence>
<dbReference type="Pfam" id="PF06990">
    <property type="entry name" value="Gal-3-0_sulfotr"/>
    <property type="match status" value="1"/>
</dbReference>
<keyword evidence="4" id="KW-0812">Transmembrane</keyword>
<evidence type="ECO:0000256" key="1">
    <source>
        <dbReference type="ARBA" id="ARBA00004323"/>
    </source>
</evidence>
<evidence type="ECO:0000256" key="9">
    <source>
        <dbReference type="ARBA" id="ARBA00023180"/>
    </source>
</evidence>
<comment type="similarity">
    <text evidence="2">Belongs to the galactose-3-O-sulfotransferase family.</text>
</comment>
<dbReference type="Gene3D" id="3.40.50.300">
    <property type="entry name" value="P-loop containing nucleotide triphosphate hydrolases"/>
    <property type="match status" value="1"/>
</dbReference>
<feature type="non-terminal residue" evidence="10">
    <location>
        <position position="365"/>
    </location>
</feature>
<dbReference type="GO" id="GO:0009247">
    <property type="term" value="P:glycolipid biosynthetic process"/>
    <property type="evidence" value="ECO:0007669"/>
    <property type="project" value="InterPro"/>
</dbReference>
<dbReference type="PANTHER" id="PTHR14647:SF62">
    <property type="entry name" value="GALACTOSE-3-O-SULFOTRANSFERASE 2"/>
    <property type="match status" value="1"/>
</dbReference>
<keyword evidence="3" id="KW-0808">Transferase</keyword>
<evidence type="ECO:0000256" key="6">
    <source>
        <dbReference type="ARBA" id="ARBA00022989"/>
    </source>
</evidence>
<dbReference type="Proteomes" id="UP000770717">
    <property type="component" value="Unassembled WGS sequence"/>
</dbReference>
<reference evidence="10" key="1">
    <citation type="thesis" date="2020" institute="ProQuest LLC" country="789 East Eisenhower Parkway, Ann Arbor, MI, USA">
        <title>Comparative Genomics and Chromosome Evolution.</title>
        <authorList>
            <person name="Mudd A.B."/>
        </authorList>
    </citation>
    <scope>NUCLEOTIDE SEQUENCE</scope>
    <source>
        <strain evidence="10">HN-11 Male</strain>
        <tissue evidence="10">Kidney and liver</tissue>
    </source>
</reference>
<dbReference type="OrthoDB" id="514299at2759"/>
<comment type="subcellular location">
    <subcellularLocation>
        <location evidence="1">Golgi apparatus membrane</location>
        <topology evidence="1">Single-pass type II membrane protein</topology>
    </subcellularLocation>
</comment>
<evidence type="ECO:0000256" key="2">
    <source>
        <dbReference type="ARBA" id="ARBA00008124"/>
    </source>
</evidence>
<dbReference type="SUPFAM" id="SSF52540">
    <property type="entry name" value="P-loop containing nucleoside triphosphate hydrolases"/>
    <property type="match status" value="1"/>
</dbReference>
<comment type="caution">
    <text evidence="10">The sequence shown here is derived from an EMBL/GenBank/DDBJ whole genome shotgun (WGS) entry which is preliminary data.</text>
</comment>
<evidence type="ECO:0000256" key="4">
    <source>
        <dbReference type="ARBA" id="ARBA00022692"/>
    </source>
</evidence>
<evidence type="ECO:0000313" key="10">
    <source>
        <dbReference type="EMBL" id="KAG9494491.1"/>
    </source>
</evidence>
<keyword evidence="9" id="KW-0325">Glycoprotein</keyword>
<evidence type="ECO:0008006" key="12">
    <source>
        <dbReference type="Google" id="ProtNLM"/>
    </source>
</evidence>
<keyword evidence="8" id="KW-0472">Membrane</keyword>
<accession>A0A8J6FVW7</accession>
<evidence type="ECO:0000313" key="11">
    <source>
        <dbReference type="Proteomes" id="UP000770717"/>
    </source>
</evidence>
<keyword evidence="11" id="KW-1185">Reference proteome</keyword>
<keyword evidence="6" id="KW-1133">Transmembrane helix</keyword>
<proteinExistence type="inferred from homology"/>